<dbReference type="GO" id="GO:0005886">
    <property type="term" value="C:plasma membrane"/>
    <property type="evidence" value="ECO:0007669"/>
    <property type="project" value="TreeGrafter"/>
</dbReference>
<evidence type="ECO:0000259" key="13">
    <source>
        <dbReference type="PROSITE" id="PS50986"/>
    </source>
</evidence>
<feature type="disulfide bond" evidence="9">
    <location>
        <begin position="425"/>
        <end position="437"/>
    </location>
</feature>
<dbReference type="PRINTS" id="PR00759">
    <property type="entry name" value="BASICPTASE"/>
</dbReference>
<dbReference type="Ensembl" id="ENSBOBT00000005088.1">
    <property type="protein sequence ID" value="ENSBOBP00000004957.1"/>
    <property type="gene ID" value="ENSBOBG00000003371.1"/>
</dbReference>
<evidence type="ECO:0000256" key="9">
    <source>
        <dbReference type="PROSITE-ProRule" id="PRU00124"/>
    </source>
</evidence>
<keyword evidence="4" id="KW-0677">Repeat</keyword>
<dbReference type="InterPro" id="IPR036055">
    <property type="entry name" value="LDL_receptor-like_sf"/>
</dbReference>
<dbReference type="PROSITE" id="PS50068">
    <property type="entry name" value="LDLRA_2"/>
    <property type="match status" value="1"/>
</dbReference>
<dbReference type="PROSITE" id="PS00280">
    <property type="entry name" value="BPTI_KUNITZ_1"/>
    <property type="match status" value="2"/>
</dbReference>
<keyword evidence="2 11" id="KW-0812">Transmembrane</keyword>
<evidence type="ECO:0000256" key="10">
    <source>
        <dbReference type="SAM" id="MobiDB-lite"/>
    </source>
</evidence>
<dbReference type="Pfam" id="PF00014">
    <property type="entry name" value="Kunitz_BPTI"/>
    <property type="match status" value="2"/>
</dbReference>
<evidence type="ECO:0008006" key="16">
    <source>
        <dbReference type="Google" id="ProtNLM"/>
    </source>
</evidence>
<evidence type="ECO:0000256" key="2">
    <source>
        <dbReference type="ARBA" id="ARBA00022692"/>
    </source>
</evidence>
<feature type="region of interest" description="Disordered" evidence="10">
    <location>
        <begin position="76"/>
        <end position="111"/>
    </location>
</feature>
<dbReference type="PROSITE" id="PS50279">
    <property type="entry name" value="BPTI_KUNITZ_2"/>
    <property type="match status" value="2"/>
</dbReference>
<dbReference type="PANTHER" id="PTHR46750">
    <property type="entry name" value="KUNITZ-TYPE PROTEASE INHIBITOR 1"/>
    <property type="match status" value="1"/>
</dbReference>
<dbReference type="FunFam" id="4.10.410.10:FF:000008">
    <property type="entry name" value="Serine peptidase inhibitor, Kunitz type 1"/>
    <property type="match status" value="1"/>
</dbReference>
<name>A0A8C0ELV0_BUBBB</name>
<accession>A0A8C0ELV0</accession>
<keyword evidence="5 11" id="KW-1133">Transmembrane helix</keyword>
<evidence type="ECO:0000256" key="6">
    <source>
        <dbReference type="ARBA" id="ARBA00023136"/>
    </source>
</evidence>
<evidence type="ECO:0000256" key="3">
    <source>
        <dbReference type="ARBA" id="ARBA00022729"/>
    </source>
</evidence>
<dbReference type="FunFam" id="4.10.410.10:FF:000006">
    <property type="entry name" value="Serine peptidase inhibitor, Kunitz type 1"/>
    <property type="match status" value="1"/>
</dbReference>
<dbReference type="InterPro" id="IPR002223">
    <property type="entry name" value="Kunitz_BPTI"/>
</dbReference>
<dbReference type="FunFam" id="2.60.40.10:FF:000061">
    <property type="entry name" value="Dyslexia-associated protein KIAA0319 homolog"/>
    <property type="match status" value="1"/>
</dbReference>
<evidence type="ECO:0000313" key="14">
    <source>
        <dbReference type="Ensembl" id="ENSBOBP00000004957.1"/>
    </source>
</evidence>
<evidence type="ECO:0000256" key="1">
    <source>
        <dbReference type="ARBA" id="ARBA00004308"/>
    </source>
</evidence>
<keyword evidence="3" id="KW-0732">Signal</keyword>
<dbReference type="GO" id="GO:0030198">
    <property type="term" value="P:extracellular matrix organization"/>
    <property type="evidence" value="ECO:0007669"/>
    <property type="project" value="TreeGrafter"/>
</dbReference>
<dbReference type="SMART" id="SM00765">
    <property type="entry name" value="MANEC"/>
    <property type="match status" value="1"/>
</dbReference>
<feature type="domain" description="BPTI/Kunitz inhibitor" evidence="12">
    <location>
        <begin position="481"/>
        <end position="531"/>
    </location>
</feature>
<dbReference type="Gene3D" id="4.10.400.10">
    <property type="entry name" value="Low-density Lipoprotein Receptor"/>
    <property type="match status" value="1"/>
</dbReference>
<dbReference type="GO" id="GO:0060429">
    <property type="term" value="P:epithelium development"/>
    <property type="evidence" value="ECO:0007669"/>
    <property type="project" value="TreeGrafter"/>
</dbReference>
<dbReference type="InterPro" id="IPR002172">
    <property type="entry name" value="LDrepeatLR_classA_rpt"/>
</dbReference>
<dbReference type="InterPro" id="IPR013783">
    <property type="entry name" value="Ig-like_fold"/>
</dbReference>
<dbReference type="InterPro" id="IPR013980">
    <property type="entry name" value="MANSC_dom"/>
</dbReference>
<sequence length="619" mass="69831">MSLRILNKSREAGSEVQREAARIEILDTRMVPKTAKQAAVLYIAAAHHLFSKGVSFHFLHSPCLCLRWTQPKAHLRGEGAGGTRGTPRSQHRFHQRPPRKGLRSQSGEDWGANMARGSPGPWFVLWVCMALAVDFGEGQEEKPFGETCLEDFTAGMPDLVLDTDASVQNGATFLSSPMVHRSRDCMRACCKEATCNLALVEQVPGTEEDHIQGCFLLNCLYEQAFVCRFARKIGFLNFLRKDVYDSYLAMQDHRSSDDHPPIARTGMDMRVQPGEPVMLRGTESTDDQGIVSYEWKQILGDPSVEMKKHEEDQVEISNLQAGTYVFQLTVTDTAQQQDFTNITIMVLNSEQTEEHCLTPKKVGWCRGSFPRWFYNPSLQQCEEFIFGGCKPNKNNYLREEECKLACKNVRGSVGGRQQPVCNGKCQSPFFRCKDGCCIDAYLECDETLDCADGSDEMYCEQYAREFNRLQKINVTHKQGHCVDLPDTGQCTESIPRWYYNPFSEKCDPFTYGGCGGNDNNFEEEEECMKSCSGITKADVIGRRWESFESQSAILSAFEVVIAVLLGICIMVVLVIIGYFFLKKRKKNSRRRQPTTATNSTLSTTEDTEHLFYSSATKPV</sequence>
<organism evidence="14 15">
    <name type="scientific">Bubo bubo</name>
    <name type="common">Eurasian eagle-owl</name>
    <name type="synonym">Strix bubo</name>
    <dbReference type="NCBI Taxonomy" id="30461"/>
    <lineage>
        <taxon>Eukaryota</taxon>
        <taxon>Metazoa</taxon>
        <taxon>Chordata</taxon>
        <taxon>Craniata</taxon>
        <taxon>Vertebrata</taxon>
        <taxon>Euteleostomi</taxon>
        <taxon>Archelosauria</taxon>
        <taxon>Archosauria</taxon>
        <taxon>Dinosauria</taxon>
        <taxon>Saurischia</taxon>
        <taxon>Theropoda</taxon>
        <taxon>Coelurosauria</taxon>
        <taxon>Aves</taxon>
        <taxon>Neognathae</taxon>
        <taxon>Neoaves</taxon>
        <taxon>Telluraves</taxon>
        <taxon>Strigiformes</taxon>
        <taxon>Strigidae</taxon>
        <taxon>Bubo</taxon>
    </lineage>
</organism>
<dbReference type="Pfam" id="PF07502">
    <property type="entry name" value="MANEC"/>
    <property type="match status" value="1"/>
</dbReference>
<dbReference type="SUPFAM" id="SSF49299">
    <property type="entry name" value="PKD domain"/>
    <property type="match status" value="1"/>
</dbReference>
<dbReference type="CDD" id="cd00112">
    <property type="entry name" value="LDLa"/>
    <property type="match status" value="1"/>
</dbReference>
<comment type="subcellular location">
    <subcellularLocation>
        <location evidence="1">Endomembrane system</location>
    </subcellularLocation>
</comment>
<reference evidence="14" key="1">
    <citation type="submission" date="2025-08" db="UniProtKB">
        <authorList>
            <consortium name="Ensembl"/>
        </authorList>
    </citation>
    <scope>IDENTIFICATION</scope>
</reference>
<dbReference type="AlphaFoldDB" id="A0A8C0ELV0"/>
<dbReference type="PROSITE" id="PS50986">
    <property type="entry name" value="MANSC"/>
    <property type="match status" value="1"/>
</dbReference>
<dbReference type="InterPro" id="IPR023415">
    <property type="entry name" value="LDLR_class-A_CS"/>
</dbReference>
<protein>
    <recommendedName>
        <fullName evidence="16">Kunitz-type protease inhibitor 1</fullName>
    </recommendedName>
</protein>
<dbReference type="Gene3D" id="2.60.40.10">
    <property type="entry name" value="Immunoglobulins"/>
    <property type="match status" value="1"/>
</dbReference>
<feature type="domain" description="MANSC" evidence="13">
    <location>
        <begin position="155"/>
        <end position="238"/>
    </location>
</feature>
<feature type="transmembrane region" description="Helical" evidence="11">
    <location>
        <begin position="559"/>
        <end position="581"/>
    </location>
</feature>
<dbReference type="SMART" id="SM00131">
    <property type="entry name" value="KU"/>
    <property type="match status" value="2"/>
</dbReference>
<evidence type="ECO:0000256" key="11">
    <source>
        <dbReference type="SAM" id="Phobius"/>
    </source>
</evidence>
<feature type="domain" description="BPTI/Kunitz inhibitor" evidence="12">
    <location>
        <begin position="356"/>
        <end position="406"/>
    </location>
</feature>
<keyword evidence="15" id="KW-1185">Reference proteome</keyword>
<dbReference type="InterPro" id="IPR020901">
    <property type="entry name" value="Prtase_inh_Kunz-CS"/>
</dbReference>
<dbReference type="InterPro" id="IPR036880">
    <property type="entry name" value="Kunitz_BPTI_sf"/>
</dbReference>
<feature type="compositionally biased region" description="Basic residues" evidence="10">
    <location>
        <begin position="89"/>
        <end position="102"/>
    </location>
</feature>
<reference evidence="14" key="2">
    <citation type="submission" date="2025-09" db="UniProtKB">
        <authorList>
            <consortium name="Ensembl"/>
        </authorList>
    </citation>
    <scope>IDENTIFICATION</scope>
</reference>
<feature type="disulfide bond" evidence="9">
    <location>
        <begin position="444"/>
        <end position="459"/>
    </location>
</feature>
<keyword evidence="7 9" id="KW-1015">Disulfide bond</keyword>
<dbReference type="CDD" id="cd00146">
    <property type="entry name" value="PKD"/>
    <property type="match status" value="1"/>
</dbReference>
<dbReference type="Pfam" id="PF00057">
    <property type="entry name" value="Ldl_recept_a"/>
    <property type="match status" value="1"/>
</dbReference>
<dbReference type="Proteomes" id="UP000694567">
    <property type="component" value="Unplaced"/>
</dbReference>
<dbReference type="GO" id="GO:0004867">
    <property type="term" value="F:serine-type endopeptidase inhibitor activity"/>
    <property type="evidence" value="ECO:0007669"/>
    <property type="project" value="InterPro"/>
</dbReference>
<dbReference type="PROSITE" id="PS01209">
    <property type="entry name" value="LDLRA_1"/>
    <property type="match status" value="1"/>
</dbReference>
<evidence type="ECO:0000256" key="5">
    <source>
        <dbReference type="ARBA" id="ARBA00022989"/>
    </source>
</evidence>
<dbReference type="CDD" id="cd22623">
    <property type="entry name" value="Kunitz_HAI1_1-like"/>
    <property type="match status" value="1"/>
</dbReference>
<dbReference type="InterPro" id="IPR035986">
    <property type="entry name" value="PKD_dom_sf"/>
</dbReference>
<dbReference type="SMART" id="SM00192">
    <property type="entry name" value="LDLa"/>
    <property type="match status" value="1"/>
</dbReference>
<evidence type="ECO:0000256" key="4">
    <source>
        <dbReference type="ARBA" id="ARBA00022737"/>
    </source>
</evidence>
<dbReference type="SUPFAM" id="SSF57362">
    <property type="entry name" value="BPTI-like"/>
    <property type="match status" value="2"/>
</dbReference>
<dbReference type="Gene3D" id="4.10.410.10">
    <property type="entry name" value="Pancreatic trypsin inhibitor Kunitz domain"/>
    <property type="match status" value="2"/>
</dbReference>
<keyword evidence="8" id="KW-0325">Glycoprotein</keyword>
<evidence type="ECO:0000313" key="15">
    <source>
        <dbReference type="Proteomes" id="UP000694567"/>
    </source>
</evidence>
<dbReference type="PANTHER" id="PTHR46750:SF1">
    <property type="entry name" value="KUNITZ-TYPE PROTEASE INHIBITOR 1"/>
    <property type="match status" value="1"/>
</dbReference>
<dbReference type="CDD" id="cd22624">
    <property type="entry name" value="Kunitz_HAI1_2-like"/>
    <property type="match status" value="1"/>
</dbReference>
<dbReference type="GO" id="GO:0008544">
    <property type="term" value="P:epidermis development"/>
    <property type="evidence" value="ECO:0007669"/>
    <property type="project" value="TreeGrafter"/>
</dbReference>
<dbReference type="SUPFAM" id="SSF57424">
    <property type="entry name" value="LDL receptor-like module"/>
    <property type="match status" value="1"/>
</dbReference>
<keyword evidence="6 11" id="KW-0472">Membrane</keyword>
<evidence type="ECO:0000259" key="12">
    <source>
        <dbReference type="PROSITE" id="PS50279"/>
    </source>
</evidence>
<feature type="disulfide bond" evidence="9">
    <location>
        <begin position="432"/>
        <end position="450"/>
    </location>
</feature>
<dbReference type="InterPro" id="IPR011106">
    <property type="entry name" value="MANSC_N"/>
</dbReference>
<evidence type="ECO:0000256" key="8">
    <source>
        <dbReference type="ARBA" id="ARBA00023180"/>
    </source>
</evidence>
<dbReference type="GO" id="GO:0012505">
    <property type="term" value="C:endomembrane system"/>
    <property type="evidence" value="ECO:0007669"/>
    <property type="project" value="UniProtKB-SubCell"/>
</dbReference>
<dbReference type="Pfam" id="PF22352">
    <property type="entry name" value="K319L-like_PKD"/>
    <property type="match status" value="1"/>
</dbReference>
<proteinExistence type="predicted"/>
<evidence type="ECO:0000256" key="7">
    <source>
        <dbReference type="ARBA" id="ARBA00023157"/>
    </source>
</evidence>